<name>A0AAI9T5I7_PENTH</name>
<evidence type="ECO:0000256" key="1">
    <source>
        <dbReference type="SAM" id="MobiDB-lite"/>
    </source>
</evidence>
<reference evidence="2" key="2">
    <citation type="journal article" date="2016" name="Fungal Biol.">
        <title>Ochratoxin A production by Penicillium thymicola.</title>
        <authorList>
            <person name="Nguyen H.D.T."/>
            <person name="McMullin D.R."/>
            <person name="Ponomareva E."/>
            <person name="Riley R."/>
            <person name="Pomraning K.R."/>
            <person name="Baker S.E."/>
            <person name="Seifert K.A."/>
        </authorList>
    </citation>
    <scope>NUCLEOTIDE SEQUENCE</scope>
    <source>
        <strain evidence="2">DAOM 180753</strain>
    </source>
</reference>
<feature type="compositionally biased region" description="Polar residues" evidence="1">
    <location>
        <begin position="170"/>
        <end position="182"/>
    </location>
</feature>
<comment type="caution">
    <text evidence="2">The sequence shown here is derived from an EMBL/GenBank/DDBJ whole genome shotgun (WGS) entry which is preliminary data.</text>
</comment>
<gene>
    <name evidence="2" type="ORF">VN97_g12628</name>
</gene>
<proteinExistence type="predicted"/>
<keyword evidence="3" id="KW-1185">Reference proteome</keyword>
<reference evidence="2" key="1">
    <citation type="submission" date="2015-06" db="EMBL/GenBank/DDBJ databases">
        <authorList>
            <person name="Nguyen H."/>
        </authorList>
    </citation>
    <scope>NUCLEOTIDE SEQUENCE</scope>
    <source>
        <strain evidence="2">DAOM 180753</strain>
    </source>
</reference>
<organism evidence="2 3">
    <name type="scientific">Penicillium thymicola</name>
    <dbReference type="NCBI Taxonomy" id="293382"/>
    <lineage>
        <taxon>Eukaryota</taxon>
        <taxon>Fungi</taxon>
        <taxon>Dikarya</taxon>
        <taxon>Ascomycota</taxon>
        <taxon>Pezizomycotina</taxon>
        <taxon>Eurotiomycetes</taxon>
        <taxon>Eurotiomycetidae</taxon>
        <taxon>Eurotiales</taxon>
        <taxon>Aspergillaceae</taxon>
        <taxon>Penicillium</taxon>
    </lineage>
</organism>
<dbReference type="Proteomes" id="UP001227192">
    <property type="component" value="Unassembled WGS sequence"/>
</dbReference>
<feature type="region of interest" description="Disordered" evidence="1">
    <location>
        <begin position="160"/>
        <end position="185"/>
    </location>
</feature>
<accession>A0AAI9T5I7</accession>
<sequence>MLYDFDIYSHPEALSEVKNELAYLNGQIKIIEGLEHASIRMAKKKSLDSNTLSKCDVFMGRMNHDTPDDDFDLEVRKLSLDELAFCSISFEERRLRSVTPWFKASNIRTYMEKTKVTCLNRPEIFSRINRLSAISMVMGKRFHSIYMAAYDLHKISKHPNPTELDDQMEDTLSTSEPATTAKQPGAFEFPGMSWTNIEKVLKGSNWFISSLSYAENNPISRVR</sequence>
<evidence type="ECO:0000313" key="3">
    <source>
        <dbReference type="Proteomes" id="UP001227192"/>
    </source>
</evidence>
<protein>
    <submittedName>
        <fullName evidence="2">Uncharacterized protein</fullName>
    </submittedName>
</protein>
<dbReference type="EMBL" id="LACB01001027">
    <property type="protein sequence ID" value="KAJ9480893.1"/>
    <property type="molecule type" value="Genomic_DNA"/>
</dbReference>
<dbReference type="AlphaFoldDB" id="A0AAI9T5I7"/>
<evidence type="ECO:0000313" key="2">
    <source>
        <dbReference type="EMBL" id="KAJ9480893.1"/>
    </source>
</evidence>